<keyword evidence="3" id="KW-1185">Reference proteome</keyword>
<reference evidence="2 3" key="1">
    <citation type="submission" date="2024-06" db="EMBL/GenBank/DDBJ databases">
        <title>A chromosome-level genome assembly of beet webworm, Loxostege sticticalis.</title>
        <authorList>
            <person name="Zhang Y."/>
        </authorList>
    </citation>
    <scope>NUCLEOTIDE SEQUENCE [LARGE SCALE GENOMIC DNA]</scope>
    <source>
        <strain evidence="2">AQ026</strain>
        <tissue evidence="2">Whole body</tissue>
    </source>
</reference>
<dbReference type="Pfam" id="PF00078">
    <property type="entry name" value="RVT_1"/>
    <property type="match status" value="1"/>
</dbReference>
<dbReference type="EMBL" id="JBEUOH010000013">
    <property type="protein sequence ID" value="KAL0880077.1"/>
    <property type="molecule type" value="Genomic_DNA"/>
</dbReference>
<evidence type="ECO:0000313" key="3">
    <source>
        <dbReference type="Proteomes" id="UP001549920"/>
    </source>
</evidence>
<dbReference type="Proteomes" id="UP001549920">
    <property type="component" value="Unassembled WGS sequence"/>
</dbReference>
<dbReference type="InterPro" id="IPR000477">
    <property type="entry name" value="RT_dom"/>
</dbReference>
<accession>A0ABR3HU37</accession>
<sequence length="176" mass="19630">MGEFNVKLGKRSYNELKVGQFGYGKRNAHRETSYLRNLSTAALEDVFKLLDWSGLSININGEYNTPLQFADDIVVMVETLKDLGTMLDGLSKESQQVGLKMNMDKTKIMSNVHVAPTSLKVGDSALEVVDEYLYLGQTVQLGKSNFKKEVNLRIQLGWAAFGKQYLLGQNTAVSKD</sequence>
<feature type="domain" description="Reverse transcriptase" evidence="1">
    <location>
        <begin position="1"/>
        <end position="139"/>
    </location>
</feature>
<proteinExistence type="predicted"/>
<dbReference type="PROSITE" id="PS50878">
    <property type="entry name" value="RT_POL"/>
    <property type="match status" value="1"/>
</dbReference>
<protein>
    <recommendedName>
        <fullName evidence="1">Reverse transcriptase domain-containing protein</fullName>
    </recommendedName>
</protein>
<comment type="caution">
    <text evidence="2">The sequence shown here is derived from an EMBL/GenBank/DDBJ whole genome shotgun (WGS) entry which is preliminary data.</text>
</comment>
<dbReference type="PANTHER" id="PTHR47027:SF29">
    <property type="entry name" value="C2H2-TYPE DOMAIN-CONTAINING PROTEIN"/>
    <property type="match status" value="1"/>
</dbReference>
<dbReference type="PANTHER" id="PTHR47027">
    <property type="entry name" value="REVERSE TRANSCRIPTASE DOMAIN-CONTAINING PROTEIN"/>
    <property type="match status" value="1"/>
</dbReference>
<gene>
    <name evidence="2" type="ORF">ABMA27_002569</name>
</gene>
<evidence type="ECO:0000313" key="2">
    <source>
        <dbReference type="EMBL" id="KAL0880077.1"/>
    </source>
</evidence>
<name>A0ABR3HU37_LOXSC</name>
<organism evidence="2 3">
    <name type="scientific">Loxostege sticticalis</name>
    <name type="common">Beet webworm moth</name>
    <dbReference type="NCBI Taxonomy" id="481309"/>
    <lineage>
        <taxon>Eukaryota</taxon>
        <taxon>Metazoa</taxon>
        <taxon>Ecdysozoa</taxon>
        <taxon>Arthropoda</taxon>
        <taxon>Hexapoda</taxon>
        <taxon>Insecta</taxon>
        <taxon>Pterygota</taxon>
        <taxon>Neoptera</taxon>
        <taxon>Endopterygota</taxon>
        <taxon>Lepidoptera</taxon>
        <taxon>Glossata</taxon>
        <taxon>Ditrysia</taxon>
        <taxon>Pyraloidea</taxon>
        <taxon>Crambidae</taxon>
        <taxon>Pyraustinae</taxon>
        <taxon>Loxostege</taxon>
    </lineage>
</organism>
<evidence type="ECO:0000259" key="1">
    <source>
        <dbReference type="PROSITE" id="PS50878"/>
    </source>
</evidence>